<keyword evidence="8 13" id="KW-0238">DNA-binding</keyword>
<keyword evidence="9 13" id="KW-0234">DNA repair</keyword>
<evidence type="ECO:0000256" key="5">
    <source>
        <dbReference type="ARBA" id="ARBA00022801"/>
    </source>
</evidence>
<dbReference type="KEGG" id="swo:Swol_0073"/>
<keyword evidence="4 13" id="KW-0227">DNA damage</keyword>
<keyword evidence="17" id="KW-1185">Reference proteome</keyword>
<proteinExistence type="inferred from homology"/>
<dbReference type="EMBL" id="CP000448">
    <property type="protein sequence ID" value="ABI67430.1"/>
    <property type="molecule type" value="Genomic_DNA"/>
</dbReference>
<dbReference type="Gene3D" id="3.30.2060.10">
    <property type="entry name" value="Penicillin-binding protein 1b domain"/>
    <property type="match status" value="1"/>
</dbReference>
<evidence type="ECO:0000256" key="8">
    <source>
        <dbReference type="ARBA" id="ARBA00023125"/>
    </source>
</evidence>
<dbReference type="SUPFAM" id="SSF52540">
    <property type="entry name" value="P-loop containing nucleoside triphosphate hydrolases"/>
    <property type="match status" value="4"/>
</dbReference>
<sequence length="1073" mass="123366">MLLQEKFWDSLCGVLQKRQNILLTGLSGSAKAFMLSEILKKQNRKLLCLLPEEEKAYDLARDLEAFIEPGRLFMFLARDFYFAKENLSTLEVGRILSLQHCLDHPRQSAIIIATPGSFIYPLPAPSAMRESSLLLQQGKEKEQREILKKLVGGGYRRVDTVSRQGEFAVRGGIIDIFPLGHKEPCRVEFFGELIESIHRFDINSQRRLGKDEGQVKILPADELYGDELTCSIFSYLDESSSVFFDEPREFYKQFKRSVRRYRESLKEACKDGKIIREIKLLDSEYLKKEIEAHSVIYHAYFPSTIPQVAVTSLQHISQKEMEPFYRQYETLFARINDWQGKGLKVILAIKSRVAREQIQQDLLEQGITGISYLDKIVEKGFSSSTLQVALLSESDIWGKKTDPGSRKKHKHKGEERILLEDLKLGDYVVHESYGIGIFRGVSQVENSGITREYILLEYAGTDRLYLPLEKLDLLFKYTSSGDKEPRLNKLGGSAWERTRKKVAQSIQDLAEDLLQLYAHRESREGYAFSPDTPWQSQFEDEFPFRETPDQLKAINEVKKDMETRRPMDRLVCGDVGYGKTEVFLRAAFKAIMDGKQVAILVPTTVLAEQHFQTFTERFAAYPAVIEVLSRFRSNSEQKRIVEDLQKGVVDIVIATHRLLSRDVKFKDLGLLVIDEEHRFGVAQKEKIKALKELVDVISLSATPIPRSLHMALTGLRDLSVIETPPPERYPITTYVLEYNEEIIVEAVMKEIERQGQVFFVHNRIEDIYRVKEQLDELFPGIKIAVGHGRMKEDELSRVMMDFVNGKYQLFLCTTIIESGLDMPNVNTIIVDEADKMGLAQLYQLRGRVGRSHRLAYAYLTYRPDWVISEASQKRLNAIREFNELGSGMKIALRDLEIRGAGNILGAEQHGYIQAVGFDLYCRLLEQETGRLKGEQVQENRVDPQLDIDIDYYIPESYIPDSGSKMRIYRRLLLAGSQEEVEEIREEIRDRFGPLPQAVENFLQIAALRLLARDKEIKSLRRKGRQIEIQTLQRLPGNLSEHLRGIRRVNDHTLIIQKHENSSLPALAEILQML</sequence>
<dbReference type="InterPro" id="IPR036101">
    <property type="entry name" value="CarD-like/TRCF_RID_sf"/>
</dbReference>
<dbReference type="NCBIfam" id="TIGR00580">
    <property type="entry name" value="mfd"/>
    <property type="match status" value="1"/>
</dbReference>
<evidence type="ECO:0000256" key="11">
    <source>
        <dbReference type="ARBA" id="ARBA00061399"/>
    </source>
</evidence>
<dbReference type="Gene3D" id="2.40.10.170">
    <property type="match status" value="1"/>
</dbReference>
<dbReference type="CDD" id="cd17991">
    <property type="entry name" value="DEXHc_TRCF"/>
    <property type="match status" value="1"/>
</dbReference>
<dbReference type="Pfam" id="PF00270">
    <property type="entry name" value="DEAD"/>
    <property type="match status" value="1"/>
</dbReference>
<dbReference type="Pfam" id="PF17757">
    <property type="entry name" value="UvrB_inter"/>
    <property type="match status" value="1"/>
</dbReference>
<dbReference type="SMART" id="SM00490">
    <property type="entry name" value="HELICc"/>
    <property type="match status" value="1"/>
</dbReference>
<accession>Q0B0S4</accession>
<dbReference type="GO" id="GO:0016787">
    <property type="term" value="F:hydrolase activity"/>
    <property type="evidence" value="ECO:0007669"/>
    <property type="project" value="UniProtKB-KW"/>
</dbReference>
<dbReference type="InterPro" id="IPR011545">
    <property type="entry name" value="DEAD/DEAH_box_helicase_dom"/>
</dbReference>
<dbReference type="AlphaFoldDB" id="Q0B0S4"/>
<comment type="subcellular location">
    <subcellularLocation>
        <location evidence="1 13">Cytoplasm</location>
    </subcellularLocation>
</comment>
<dbReference type="PANTHER" id="PTHR47964:SF1">
    <property type="entry name" value="ATP-DEPENDENT DNA HELICASE HOMOLOG RECG, CHLOROPLASTIC"/>
    <property type="match status" value="1"/>
</dbReference>
<keyword evidence="2 13" id="KW-0963">Cytoplasm</keyword>
<dbReference type="InterPro" id="IPR005118">
    <property type="entry name" value="TRCF_C"/>
</dbReference>
<protein>
    <recommendedName>
        <fullName evidence="12 13">Transcription-repair-coupling factor</fullName>
        <shortName evidence="13">TRCF</shortName>
        <ecNumber evidence="13">3.6.4.-</ecNumber>
    </recommendedName>
</protein>
<dbReference type="SUPFAM" id="SSF141259">
    <property type="entry name" value="CarD-like"/>
    <property type="match status" value="1"/>
</dbReference>
<dbReference type="HAMAP" id="MF_00969">
    <property type="entry name" value="TRCF"/>
    <property type="match status" value="1"/>
</dbReference>
<dbReference type="InterPro" id="IPR037235">
    <property type="entry name" value="TRCF-like_C_D7"/>
</dbReference>
<dbReference type="Proteomes" id="UP000001968">
    <property type="component" value="Chromosome"/>
</dbReference>
<evidence type="ECO:0000256" key="4">
    <source>
        <dbReference type="ARBA" id="ARBA00022763"/>
    </source>
</evidence>
<gene>
    <name evidence="13" type="primary">mfd</name>
    <name evidence="16" type="ordered locus">Swol_0073</name>
</gene>
<evidence type="ECO:0000256" key="6">
    <source>
        <dbReference type="ARBA" id="ARBA00022806"/>
    </source>
</evidence>
<dbReference type="InterPro" id="IPR027417">
    <property type="entry name" value="P-loop_NTPase"/>
</dbReference>
<dbReference type="EC" id="3.6.4.-" evidence="13"/>
<dbReference type="FunFam" id="3.40.50.300:FF:000546">
    <property type="entry name" value="Transcription-repair-coupling factor"/>
    <property type="match status" value="1"/>
</dbReference>
<dbReference type="InterPro" id="IPR003711">
    <property type="entry name" value="CarD-like/TRCF_RID"/>
</dbReference>
<feature type="domain" description="Helicase ATP-binding" evidence="14">
    <location>
        <begin position="560"/>
        <end position="721"/>
    </location>
</feature>
<dbReference type="GO" id="GO:0005524">
    <property type="term" value="F:ATP binding"/>
    <property type="evidence" value="ECO:0007669"/>
    <property type="project" value="UniProtKB-UniRule"/>
</dbReference>
<dbReference type="Gene3D" id="3.90.1150.50">
    <property type="entry name" value="Transcription-repair-coupling factor, D7 domain"/>
    <property type="match status" value="1"/>
</dbReference>
<keyword evidence="7 13" id="KW-0067">ATP-binding</keyword>
<evidence type="ECO:0000256" key="10">
    <source>
        <dbReference type="ARBA" id="ARBA00061104"/>
    </source>
</evidence>
<evidence type="ECO:0000256" key="7">
    <source>
        <dbReference type="ARBA" id="ARBA00022840"/>
    </source>
</evidence>
<dbReference type="InterPro" id="IPR001650">
    <property type="entry name" value="Helicase_C-like"/>
</dbReference>
<dbReference type="InterPro" id="IPR014001">
    <property type="entry name" value="Helicase_ATP-bd"/>
</dbReference>
<dbReference type="InterPro" id="IPR041471">
    <property type="entry name" value="UvrB_inter"/>
</dbReference>
<dbReference type="STRING" id="335541.Swol_0073"/>
<dbReference type="Gene3D" id="3.40.50.300">
    <property type="entry name" value="P-loop containing nucleotide triphosphate hydrolases"/>
    <property type="match status" value="2"/>
</dbReference>
<dbReference type="InterPro" id="IPR047112">
    <property type="entry name" value="RecG/Mfd"/>
</dbReference>
<evidence type="ECO:0000256" key="1">
    <source>
        <dbReference type="ARBA" id="ARBA00004496"/>
    </source>
</evidence>
<dbReference type="PROSITE" id="PS51192">
    <property type="entry name" value="HELICASE_ATP_BIND_1"/>
    <property type="match status" value="1"/>
</dbReference>
<comment type="similarity">
    <text evidence="11 13">In the C-terminal section; belongs to the helicase family. RecG subfamily.</text>
</comment>
<keyword evidence="6 16" id="KW-0347">Helicase</keyword>
<dbReference type="Pfam" id="PF00271">
    <property type="entry name" value="Helicase_C"/>
    <property type="match status" value="1"/>
</dbReference>
<evidence type="ECO:0000259" key="15">
    <source>
        <dbReference type="PROSITE" id="PS51194"/>
    </source>
</evidence>
<evidence type="ECO:0000256" key="13">
    <source>
        <dbReference type="HAMAP-Rule" id="MF_00969"/>
    </source>
</evidence>
<evidence type="ECO:0000313" key="16">
    <source>
        <dbReference type="EMBL" id="ABI67430.1"/>
    </source>
</evidence>
<name>Q0B0S4_SYNWW</name>
<dbReference type="PANTHER" id="PTHR47964">
    <property type="entry name" value="ATP-DEPENDENT DNA HELICASE HOMOLOG RECG, CHLOROPLASTIC"/>
    <property type="match status" value="1"/>
</dbReference>
<evidence type="ECO:0000256" key="9">
    <source>
        <dbReference type="ARBA" id="ARBA00023204"/>
    </source>
</evidence>
<reference evidence="17" key="1">
    <citation type="journal article" date="2010" name="Environ. Microbiol.">
        <title>The genome of Syntrophomonas wolfei: new insights into syntrophic metabolism and biohydrogen production.</title>
        <authorList>
            <person name="Sieber J.R."/>
            <person name="Sims D.R."/>
            <person name="Han C."/>
            <person name="Kim E."/>
            <person name="Lykidis A."/>
            <person name="Lapidus A.L."/>
            <person name="McDonnald E."/>
            <person name="Rohlin L."/>
            <person name="Culley D.E."/>
            <person name="Gunsalus R."/>
            <person name="McInerney M.J."/>
        </authorList>
    </citation>
    <scope>NUCLEOTIDE SEQUENCE [LARGE SCALE GENOMIC DNA]</scope>
    <source>
        <strain evidence="17">DSM 2245B / Goettingen</strain>
    </source>
</reference>
<dbReference type="SMART" id="SM01058">
    <property type="entry name" value="CarD_TRCF"/>
    <property type="match status" value="1"/>
</dbReference>
<dbReference type="PROSITE" id="PS51194">
    <property type="entry name" value="HELICASE_CTER"/>
    <property type="match status" value="1"/>
</dbReference>
<dbReference type="Pfam" id="PF02559">
    <property type="entry name" value="CarD_TRCF_RID"/>
    <property type="match status" value="1"/>
</dbReference>
<comment type="function">
    <text evidence="13">Couples transcription and DNA repair by recognizing RNA polymerase (RNAP) stalled at DNA lesions. Mediates ATP-dependent release of RNAP and its truncated transcript from the DNA, and recruitment of nucleotide excision repair machinery to the damaged site.</text>
</comment>
<comment type="similarity">
    <text evidence="10 13">In the N-terminal section; belongs to the UvrB family.</text>
</comment>
<evidence type="ECO:0000256" key="2">
    <source>
        <dbReference type="ARBA" id="ARBA00022490"/>
    </source>
</evidence>
<organism evidence="16 17">
    <name type="scientific">Syntrophomonas wolfei subsp. wolfei (strain DSM 2245B / Goettingen)</name>
    <dbReference type="NCBI Taxonomy" id="335541"/>
    <lineage>
        <taxon>Bacteria</taxon>
        <taxon>Bacillati</taxon>
        <taxon>Bacillota</taxon>
        <taxon>Clostridia</taxon>
        <taxon>Eubacteriales</taxon>
        <taxon>Syntrophomonadaceae</taxon>
        <taxon>Syntrophomonas</taxon>
    </lineage>
</organism>
<keyword evidence="3 13" id="KW-0547">Nucleotide-binding</keyword>
<dbReference type="GO" id="GO:0000716">
    <property type="term" value="P:transcription-coupled nucleotide-excision repair, DNA damage recognition"/>
    <property type="evidence" value="ECO:0007669"/>
    <property type="project" value="UniProtKB-UniRule"/>
</dbReference>
<evidence type="ECO:0000256" key="3">
    <source>
        <dbReference type="ARBA" id="ARBA00022741"/>
    </source>
</evidence>
<keyword evidence="5 13" id="KW-0378">Hydrolase</keyword>
<dbReference type="GO" id="GO:0003684">
    <property type="term" value="F:damaged DNA binding"/>
    <property type="evidence" value="ECO:0007669"/>
    <property type="project" value="InterPro"/>
</dbReference>
<dbReference type="SMART" id="SM00487">
    <property type="entry name" value="DEXDc"/>
    <property type="match status" value="1"/>
</dbReference>
<dbReference type="GO" id="GO:0005737">
    <property type="term" value="C:cytoplasm"/>
    <property type="evidence" value="ECO:0007669"/>
    <property type="project" value="UniProtKB-SubCell"/>
</dbReference>
<dbReference type="SMART" id="SM00982">
    <property type="entry name" value="TRCF"/>
    <property type="match status" value="1"/>
</dbReference>
<dbReference type="SUPFAM" id="SSF143517">
    <property type="entry name" value="TRCF domain-like"/>
    <property type="match status" value="1"/>
</dbReference>
<dbReference type="HOGENOM" id="CLU_005122_1_1_9"/>
<dbReference type="InterPro" id="IPR004576">
    <property type="entry name" value="Mfd"/>
</dbReference>
<dbReference type="eggNOG" id="COG1197">
    <property type="taxonomic scope" value="Bacteria"/>
</dbReference>
<dbReference type="Pfam" id="PF03461">
    <property type="entry name" value="TRCF"/>
    <property type="match status" value="1"/>
</dbReference>
<evidence type="ECO:0000256" key="12">
    <source>
        <dbReference type="ARBA" id="ARBA00070128"/>
    </source>
</evidence>
<feature type="domain" description="Helicase C-terminal" evidence="15">
    <location>
        <begin position="743"/>
        <end position="896"/>
    </location>
</feature>
<evidence type="ECO:0000313" key="17">
    <source>
        <dbReference type="Proteomes" id="UP000001968"/>
    </source>
</evidence>
<dbReference type="GO" id="GO:0003678">
    <property type="term" value="F:DNA helicase activity"/>
    <property type="evidence" value="ECO:0007669"/>
    <property type="project" value="TreeGrafter"/>
</dbReference>
<dbReference type="GO" id="GO:0006355">
    <property type="term" value="P:regulation of DNA-templated transcription"/>
    <property type="evidence" value="ECO:0007669"/>
    <property type="project" value="UniProtKB-UniRule"/>
</dbReference>
<evidence type="ECO:0000259" key="14">
    <source>
        <dbReference type="PROSITE" id="PS51192"/>
    </source>
</evidence>